<evidence type="ECO:0000313" key="2">
    <source>
        <dbReference type="EMBL" id="NES09079.1"/>
    </source>
</evidence>
<dbReference type="Gene3D" id="2.30.140.50">
    <property type="entry name" value="Protein of unknown function DUF2790"/>
    <property type="match status" value="1"/>
</dbReference>
<evidence type="ECO:0000256" key="1">
    <source>
        <dbReference type="SAM" id="SignalP"/>
    </source>
</evidence>
<feature type="signal peptide" evidence="1">
    <location>
        <begin position="1"/>
        <end position="22"/>
    </location>
</feature>
<dbReference type="Proteomes" id="UP000471751">
    <property type="component" value="Unassembled WGS sequence"/>
</dbReference>
<gene>
    <name evidence="2" type="ORF">G3O07_03960</name>
</gene>
<dbReference type="InterPro" id="IPR021245">
    <property type="entry name" value="DUF2790"/>
</dbReference>
<dbReference type="AlphaFoldDB" id="A0A6I5RMZ5"/>
<dbReference type="Pfam" id="PF10976">
    <property type="entry name" value="DUF2790"/>
    <property type="match status" value="1"/>
</dbReference>
<comment type="caution">
    <text evidence="2">The sequence shown here is derived from an EMBL/GenBank/DDBJ whole genome shotgun (WGS) entry which is preliminary data.</text>
</comment>
<organism evidence="2 3">
    <name type="scientific">Pseudomonas laurentiana</name>
    <dbReference type="NCBI Taxonomy" id="2364649"/>
    <lineage>
        <taxon>Bacteria</taxon>
        <taxon>Pseudomonadati</taxon>
        <taxon>Pseudomonadota</taxon>
        <taxon>Gammaproteobacteria</taxon>
        <taxon>Pseudomonadales</taxon>
        <taxon>Pseudomonadaceae</taxon>
        <taxon>Pseudomonas</taxon>
    </lineage>
</organism>
<dbReference type="RefSeq" id="WP_163932821.1">
    <property type="nucleotide sequence ID" value="NZ_BMQU01000001.1"/>
</dbReference>
<reference evidence="2 3" key="1">
    <citation type="submission" date="2020-02" db="EMBL/GenBank/DDBJ databases">
        <title>Broccoli isolated Pseudomonas sp.</title>
        <authorList>
            <person name="Fujikawa T."/>
            <person name="Sawada H."/>
        </authorList>
    </citation>
    <scope>NUCLEOTIDE SEQUENCE [LARGE SCALE GENOMIC DNA]</scope>
    <source>
        <strain evidence="2 3">JCM 32154</strain>
    </source>
</reference>
<proteinExistence type="predicted"/>
<feature type="chain" id="PRO_5026097586" evidence="1">
    <location>
        <begin position="23"/>
        <end position="83"/>
    </location>
</feature>
<keyword evidence="1" id="KW-0732">Signal</keyword>
<accession>A0A6I5RMZ5</accession>
<sequence>MKLFTALVTTACVMIGTQMAFAAEVPAVEQYTYGSHPDIAHVIHQDRIPDVCGVVQMKMTYEDHQGQVHTLQYAVMGNGCFDN</sequence>
<dbReference type="EMBL" id="JAAHBT010000032">
    <property type="protein sequence ID" value="NES09079.1"/>
    <property type="molecule type" value="Genomic_DNA"/>
</dbReference>
<keyword evidence="3" id="KW-1185">Reference proteome</keyword>
<evidence type="ECO:0000313" key="3">
    <source>
        <dbReference type="Proteomes" id="UP000471751"/>
    </source>
</evidence>
<protein>
    <submittedName>
        <fullName evidence="2">DUF2790 domain-containing protein</fullName>
    </submittedName>
</protein>
<name>A0A6I5RMZ5_9PSED</name>